<evidence type="ECO:0000313" key="2">
    <source>
        <dbReference type="EMBL" id="GFA37385.1"/>
    </source>
</evidence>
<keyword evidence="1" id="KW-0175">Coiled coil</keyword>
<evidence type="ECO:0000256" key="1">
    <source>
        <dbReference type="SAM" id="Coils"/>
    </source>
</evidence>
<sequence>YSAATRFFGGVTSTPDEQMFDADQDLHGEEVTTTVTTPTISLDEATLAQTLAKLKHAKPKTKAKGIVFHKPKESTTTTAIPKIKSQVKDKHKAKMIEEPMKLKKKDQIQLDKEVALKLQEELQVGFQKEQRLEKEHDKLTDAEKAKLFMEFLEKRRKFFATKRAKEKRNRPPTKSQQRNIMSTYLKNMDGWKLSSLKKKSFAKIQELFDKAMKKVNTFVDFRTELAEESSKKSKAEITQEGCSKRERDELEQAISKKQKVKDDKELEELKKCLEIIPDDGDHVTIDAISLSSMSPTIVDYKIYQEGKKSYF</sequence>
<name>A0A699JHP8_TANCI</name>
<organism evidence="2">
    <name type="scientific">Tanacetum cinerariifolium</name>
    <name type="common">Dalmatian daisy</name>
    <name type="synonym">Chrysanthemum cinerariifolium</name>
    <dbReference type="NCBI Taxonomy" id="118510"/>
    <lineage>
        <taxon>Eukaryota</taxon>
        <taxon>Viridiplantae</taxon>
        <taxon>Streptophyta</taxon>
        <taxon>Embryophyta</taxon>
        <taxon>Tracheophyta</taxon>
        <taxon>Spermatophyta</taxon>
        <taxon>Magnoliopsida</taxon>
        <taxon>eudicotyledons</taxon>
        <taxon>Gunneridae</taxon>
        <taxon>Pentapetalae</taxon>
        <taxon>asterids</taxon>
        <taxon>campanulids</taxon>
        <taxon>Asterales</taxon>
        <taxon>Asteraceae</taxon>
        <taxon>Asteroideae</taxon>
        <taxon>Anthemideae</taxon>
        <taxon>Anthemidinae</taxon>
        <taxon>Tanacetum</taxon>
    </lineage>
</organism>
<dbReference type="AlphaFoldDB" id="A0A699JHP8"/>
<proteinExistence type="predicted"/>
<protein>
    <submittedName>
        <fullName evidence="2">Uncharacterized protein</fullName>
    </submittedName>
</protein>
<feature type="coiled-coil region" evidence="1">
    <location>
        <begin position="243"/>
        <end position="270"/>
    </location>
</feature>
<feature type="non-terminal residue" evidence="2">
    <location>
        <position position="1"/>
    </location>
</feature>
<comment type="caution">
    <text evidence="2">The sequence shown here is derived from an EMBL/GenBank/DDBJ whole genome shotgun (WGS) entry which is preliminary data.</text>
</comment>
<dbReference type="EMBL" id="BKCJ010413045">
    <property type="protein sequence ID" value="GFA37385.1"/>
    <property type="molecule type" value="Genomic_DNA"/>
</dbReference>
<accession>A0A699JHP8</accession>
<gene>
    <name evidence="2" type="ORF">Tci_609357</name>
</gene>
<reference evidence="2" key="1">
    <citation type="journal article" date="2019" name="Sci. Rep.">
        <title>Draft genome of Tanacetum cinerariifolium, the natural source of mosquito coil.</title>
        <authorList>
            <person name="Yamashiro T."/>
            <person name="Shiraishi A."/>
            <person name="Satake H."/>
            <person name="Nakayama K."/>
        </authorList>
    </citation>
    <scope>NUCLEOTIDE SEQUENCE</scope>
</reference>